<dbReference type="HAMAP" id="MF_00041">
    <property type="entry name" value="Cys_tRNA_synth"/>
    <property type="match status" value="1"/>
</dbReference>
<dbReference type="PANTHER" id="PTHR10890:SF3">
    <property type="entry name" value="CYSTEINE--TRNA LIGASE, CYTOPLASMIC"/>
    <property type="match status" value="1"/>
</dbReference>
<protein>
    <recommendedName>
        <fullName evidence="2">cysteine--tRNA ligase</fullName>
        <ecNumber evidence="2">6.1.1.16</ecNumber>
    </recommendedName>
    <alternativeName>
        <fullName evidence="10">Cysteinyl-tRNA synthetase</fullName>
    </alternativeName>
</protein>
<evidence type="ECO:0000256" key="2">
    <source>
        <dbReference type="ARBA" id="ARBA00012832"/>
    </source>
</evidence>
<evidence type="ECO:0000256" key="8">
    <source>
        <dbReference type="ARBA" id="ARBA00022917"/>
    </source>
</evidence>
<evidence type="ECO:0000256" key="4">
    <source>
        <dbReference type="ARBA" id="ARBA00022723"/>
    </source>
</evidence>
<dbReference type="Gene3D" id="1.20.120.1910">
    <property type="entry name" value="Cysteine-tRNA ligase, C-terminal anti-codon recognition domain"/>
    <property type="match status" value="1"/>
</dbReference>
<dbReference type="EC" id="6.1.1.16" evidence="2"/>
<dbReference type="AlphaFoldDB" id="A0A2V3IC83"/>
<evidence type="ECO:0000259" key="12">
    <source>
        <dbReference type="Pfam" id="PF01406"/>
    </source>
</evidence>
<dbReference type="InterPro" id="IPR009080">
    <property type="entry name" value="tRNAsynth_Ia_anticodon-bd"/>
</dbReference>
<sequence>MSIGEQIARSVVRTIRGKRPFLVRNSLLRNGEKELLSCTNADEFKWYTCGPTVYDDAHLGHARSYVSFDIIRRILTTCAGLRITYAMGVTDIDDKILTRAKERNECPRSLARRYESRFFEDMDDLNVLSPNKILRVTEHIDELQSLIGEIVKSKKAYVTEKGNVYFSVESSGARYGQLDPSRMHSQQDSAMNADPEQDGFAAEKKDRRDFVLWKASDDSTATSGEWDSPWGSGRPGWHIECSAMAMATMGRGLDLHTGGIDLRFPHHTNELAVAEARLCSQNEALHESFRWSHTWLHGGHLHLKGRKMSKSVKNFITVREFLQNGGSADAFRIFCLLHRYWTPVDYSDERLADAESYLSRVRSFLDRKVLTNSIQSGNETGRVHRMHPACEHATQLEHSLRTMEDGIDEAIADDFDTSRVMGMISELVTRANKSLNEDDSPKSGAAAVVHDMTQDYVRRTLSDLGLDVERFGKKRTEDAQSGDAERFKDVMELLVSFRRSVRHGAREKDLKQVFAACDKAREEAQEKFGVRIMDGKQGKGWSET</sequence>
<dbReference type="InterPro" id="IPR014729">
    <property type="entry name" value="Rossmann-like_a/b/a_fold"/>
</dbReference>
<dbReference type="CDD" id="cd00672">
    <property type="entry name" value="CysRS_core"/>
    <property type="match status" value="1"/>
</dbReference>
<dbReference type="GO" id="GO:0006423">
    <property type="term" value="P:cysteinyl-tRNA aminoacylation"/>
    <property type="evidence" value="ECO:0007669"/>
    <property type="project" value="InterPro"/>
</dbReference>
<dbReference type="STRING" id="448386.A0A2V3IC83"/>
<dbReference type="SUPFAM" id="SSF47323">
    <property type="entry name" value="Anticodon-binding domain of a subclass of class I aminoacyl-tRNA synthetases"/>
    <property type="match status" value="1"/>
</dbReference>
<evidence type="ECO:0000256" key="6">
    <source>
        <dbReference type="ARBA" id="ARBA00022833"/>
    </source>
</evidence>
<keyword evidence="14" id="KW-1185">Reference proteome</keyword>
<dbReference type="NCBIfam" id="TIGR00435">
    <property type="entry name" value="cysS"/>
    <property type="match status" value="1"/>
</dbReference>
<dbReference type="GO" id="GO:0005737">
    <property type="term" value="C:cytoplasm"/>
    <property type="evidence" value="ECO:0007669"/>
    <property type="project" value="TreeGrafter"/>
</dbReference>
<dbReference type="Proteomes" id="UP000247409">
    <property type="component" value="Unassembled WGS sequence"/>
</dbReference>
<comment type="cofactor">
    <cofactor evidence="1">
        <name>Zn(2+)</name>
        <dbReference type="ChEBI" id="CHEBI:29105"/>
    </cofactor>
</comment>
<dbReference type="InterPro" id="IPR032678">
    <property type="entry name" value="tRNA-synt_1_cat_dom"/>
</dbReference>
<gene>
    <name evidence="13" type="ORF">BWQ96_10599</name>
</gene>
<keyword evidence="9" id="KW-0030">Aminoacyl-tRNA synthetase</keyword>
<dbReference type="EMBL" id="NBIV01000506">
    <property type="protein sequence ID" value="PXF39699.1"/>
    <property type="molecule type" value="Genomic_DNA"/>
</dbReference>
<dbReference type="OrthoDB" id="1625at2759"/>
<dbReference type="InterPro" id="IPR015803">
    <property type="entry name" value="Cys-tRNA-ligase"/>
</dbReference>
<evidence type="ECO:0000256" key="9">
    <source>
        <dbReference type="ARBA" id="ARBA00023146"/>
    </source>
</evidence>
<dbReference type="GO" id="GO:0004817">
    <property type="term" value="F:cysteine-tRNA ligase activity"/>
    <property type="evidence" value="ECO:0007669"/>
    <property type="project" value="UniProtKB-EC"/>
</dbReference>
<feature type="region of interest" description="Disordered" evidence="11">
    <location>
        <begin position="178"/>
        <end position="200"/>
    </location>
</feature>
<reference evidence="13 14" key="1">
    <citation type="journal article" date="2018" name="Mol. Biol. Evol.">
        <title>Analysis of the draft genome of the red seaweed Gracilariopsis chorda provides insights into genome size evolution in Rhodophyta.</title>
        <authorList>
            <person name="Lee J."/>
            <person name="Yang E.C."/>
            <person name="Graf L."/>
            <person name="Yang J.H."/>
            <person name="Qiu H."/>
            <person name="Zel Zion U."/>
            <person name="Chan C.X."/>
            <person name="Stephens T.G."/>
            <person name="Weber A.P.M."/>
            <person name="Boo G.H."/>
            <person name="Boo S.M."/>
            <person name="Kim K.M."/>
            <person name="Shin Y."/>
            <person name="Jung M."/>
            <person name="Lee S.J."/>
            <person name="Yim H.S."/>
            <person name="Lee J.H."/>
            <person name="Bhattacharya D."/>
            <person name="Yoon H.S."/>
        </authorList>
    </citation>
    <scope>NUCLEOTIDE SEQUENCE [LARGE SCALE GENOMIC DNA]</scope>
    <source>
        <strain evidence="13 14">SKKU-2015</strain>
        <tissue evidence="13">Whole body</tissue>
    </source>
</reference>
<evidence type="ECO:0000256" key="11">
    <source>
        <dbReference type="SAM" id="MobiDB-lite"/>
    </source>
</evidence>
<keyword evidence="8" id="KW-0648">Protein biosynthesis</keyword>
<dbReference type="Pfam" id="PF01406">
    <property type="entry name" value="tRNA-synt_1e"/>
    <property type="match status" value="1"/>
</dbReference>
<dbReference type="InterPro" id="IPR024909">
    <property type="entry name" value="Cys-tRNA/MSH_ligase"/>
</dbReference>
<organism evidence="13 14">
    <name type="scientific">Gracilariopsis chorda</name>
    <dbReference type="NCBI Taxonomy" id="448386"/>
    <lineage>
        <taxon>Eukaryota</taxon>
        <taxon>Rhodophyta</taxon>
        <taxon>Florideophyceae</taxon>
        <taxon>Rhodymeniophycidae</taxon>
        <taxon>Gracilariales</taxon>
        <taxon>Gracilariaceae</taxon>
        <taxon>Gracilariopsis</taxon>
    </lineage>
</organism>
<dbReference type="GO" id="GO:0005524">
    <property type="term" value="F:ATP binding"/>
    <property type="evidence" value="ECO:0007669"/>
    <property type="project" value="UniProtKB-KW"/>
</dbReference>
<dbReference type="Gene3D" id="3.40.50.620">
    <property type="entry name" value="HUPs"/>
    <property type="match status" value="1"/>
</dbReference>
<keyword evidence="4" id="KW-0479">Metal-binding</keyword>
<dbReference type="GO" id="GO:0046872">
    <property type="term" value="F:metal ion binding"/>
    <property type="evidence" value="ECO:0007669"/>
    <property type="project" value="UniProtKB-KW"/>
</dbReference>
<evidence type="ECO:0000256" key="5">
    <source>
        <dbReference type="ARBA" id="ARBA00022741"/>
    </source>
</evidence>
<evidence type="ECO:0000313" key="14">
    <source>
        <dbReference type="Proteomes" id="UP000247409"/>
    </source>
</evidence>
<evidence type="ECO:0000313" key="13">
    <source>
        <dbReference type="EMBL" id="PXF39699.1"/>
    </source>
</evidence>
<dbReference type="PRINTS" id="PR00983">
    <property type="entry name" value="TRNASYNTHCYS"/>
</dbReference>
<evidence type="ECO:0000256" key="10">
    <source>
        <dbReference type="ARBA" id="ARBA00031499"/>
    </source>
</evidence>
<comment type="caution">
    <text evidence="13">The sequence shown here is derived from an EMBL/GenBank/DDBJ whole genome shotgun (WGS) entry which is preliminary data.</text>
</comment>
<keyword evidence="5" id="KW-0547">Nucleotide-binding</keyword>
<name>A0A2V3IC83_9FLOR</name>
<evidence type="ECO:0000256" key="1">
    <source>
        <dbReference type="ARBA" id="ARBA00001947"/>
    </source>
</evidence>
<accession>A0A2V3IC83</accession>
<proteinExistence type="inferred from homology"/>
<evidence type="ECO:0000256" key="7">
    <source>
        <dbReference type="ARBA" id="ARBA00022840"/>
    </source>
</evidence>
<dbReference type="SUPFAM" id="SSF52374">
    <property type="entry name" value="Nucleotidylyl transferase"/>
    <property type="match status" value="1"/>
</dbReference>
<keyword evidence="3 13" id="KW-0436">Ligase</keyword>
<keyword evidence="7" id="KW-0067">ATP-binding</keyword>
<feature type="domain" description="tRNA synthetases class I catalytic" evidence="12">
    <location>
        <begin position="40"/>
        <end position="355"/>
    </location>
</feature>
<keyword evidence="6" id="KW-0862">Zinc</keyword>
<evidence type="ECO:0000256" key="3">
    <source>
        <dbReference type="ARBA" id="ARBA00022598"/>
    </source>
</evidence>
<dbReference type="PANTHER" id="PTHR10890">
    <property type="entry name" value="CYSTEINYL-TRNA SYNTHETASE"/>
    <property type="match status" value="1"/>
</dbReference>